<dbReference type="Proteomes" id="UP000054270">
    <property type="component" value="Unassembled WGS sequence"/>
</dbReference>
<keyword evidence="10" id="KW-1185">Reference proteome</keyword>
<sequence>MADRLKQVVSHITGTEMSAELWQNVPLAPPDSIFQLTAAYKADTFKDKVNLGVGAYRDNDNKPWVLPVVKRATAILLNDETLDHEYLPILGLPEYTAAAAKLILGADSAAIQEARAVSAQTISGTGANHLGALFLSRFYNWNGPPKVYISNPTWANHFAIFRNVGIEPVEYAYYDPKTIGLDFTGFIAALEAAPERSVFLLHACAHNPTGVDPTEEQWKAIAQVIGAKKHYTFFDCAYQGFASGDLDKDAWAVRYFVDQGLPLLVCQSFAKNAGLYGERVGALHVVSTNSETANRVKSQLSVLQRSEISNPPSHGARLVSLILNNAELFEEWRRDIRTMAERIIQMRHELYRLLTQELHTPGNWDHIINQIGMFSFTGIKPSQSQALVEVAHVYLTANGRISMAGLNTHNVEYFARQLDAVVRGTLSSS</sequence>
<dbReference type="PROSITE" id="PS00105">
    <property type="entry name" value="AA_TRANSFER_CLASS_1"/>
    <property type="match status" value="1"/>
</dbReference>
<protein>
    <recommendedName>
        <fullName evidence="7">Aspartate aminotransferase</fullName>
        <ecNumber evidence="7">2.6.1.1</ecNumber>
    </recommendedName>
</protein>
<comment type="miscellaneous">
    <text evidence="7">In eukaryotes there are cytoplasmic, mitochondrial and chloroplastic isozymes.</text>
</comment>
<comment type="similarity">
    <text evidence="2">Belongs to the class-I pyridoxal-phosphate-dependent aminotransferase family.</text>
</comment>
<dbReference type="FunFam" id="3.40.640.10:FF:000064">
    <property type="entry name" value="Aspartate aminotransferase"/>
    <property type="match status" value="1"/>
</dbReference>
<evidence type="ECO:0000256" key="7">
    <source>
        <dbReference type="RuleBase" id="RU000480"/>
    </source>
</evidence>
<evidence type="ECO:0000256" key="1">
    <source>
        <dbReference type="ARBA" id="ARBA00001933"/>
    </source>
</evidence>
<comment type="subunit">
    <text evidence="3 7">Homodimer.</text>
</comment>
<dbReference type="EC" id="2.6.1.1" evidence="7"/>
<dbReference type="CDD" id="cd00609">
    <property type="entry name" value="AAT_like"/>
    <property type="match status" value="1"/>
</dbReference>
<dbReference type="GO" id="GO:0030170">
    <property type="term" value="F:pyridoxal phosphate binding"/>
    <property type="evidence" value="ECO:0007669"/>
    <property type="project" value="InterPro"/>
</dbReference>
<evidence type="ECO:0000313" key="9">
    <source>
        <dbReference type="EMBL" id="KJA27554.1"/>
    </source>
</evidence>
<dbReference type="Gene3D" id="3.90.1150.10">
    <property type="entry name" value="Aspartate Aminotransferase, domain 1"/>
    <property type="match status" value="1"/>
</dbReference>
<dbReference type="GO" id="GO:0005829">
    <property type="term" value="C:cytosol"/>
    <property type="evidence" value="ECO:0007669"/>
    <property type="project" value="TreeGrafter"/>
</dbReference>
<name>A0A0D2P9E5_HYPSF</name>
<organism evidence="9 10">
    <name type="scientific">Hypholoma sublateritium (strain FD-334 SS-4)</name>
    <dbReference type="NCBI Taxonomy" id="945553"/>
    <lineage>
        <taxon>Eukaryota</taxon>
        <taxon>Fungi</taxon>
        <taxon>Dikarya</taxon>
        <taxon>Basidiomycota</taxon>
        <taxon>Agaricomycotina</taxon>
        <taxon>Agaricomycetes</taxon>
        <taxon>Agaricomycetidae</taxon>
        <taxon>Agaricales</taxon>
        <taxon>Agaricineae</taxon>
        <taxon>Strophariaceae</taxon>
        <taxon>Hypholoma</taxon>
    </lineage>
</organism>
<dbReference type="OrthoDB" id="6752799at2759"/>
<accession>A0A0D2P9E5</accession>
<evidence type="ECO:0000256" key="6">
    <source>
        <dbReference type="ARBA" id="ARBA00022898"/>
    </source>
</evidence>
<comment type="cofactor">
    <cofactor evidence="1">
        <name>pyridoxal 5'-phosphate</name>
        <dbReference type="ChEBI" id="CHEBI:597326"/>
    </cofactor>
</comment>
<dbReference type="PRINTS" id="PR00799">
    <property type="entry name" value="TRANSAMINASE"/>
</dbReference>
<keyword evidence="4 7" id="KW-0032">Aminotransferase</keyword>
<comment type="catalytic activity">
    <reaction evidence="7">
        <text>L-aspartate + 2-oxoglutarate = oxaloacetate + L-glutamate</text>
        <dbReference type="Rhea" id="RHEA:21824"/>
        <dbReference type="ChEBI" id="CHEBI:16452"/>
        <dbReference type="ChEBI" id="CHEBI:16810"/>
        <dbReference type="ChEBI" id="CHEBI:29985"/>
        <dbReference type="ChEBI" id="CHEBI:29991"/>
        <dbReference type="EC" id="2.6.1.1"/>
    </reaction>
</comment>
<evidence type="ECO:0000256" key="5">
    <source>
        <dbReference type="ARBA" id="ARBA00022679"/>
    </source>
</evidence>
<dbReference type="InterPro" id="IPR015422">
    <property type="entry name" value="PyrdxlP-dep_Trfase_small"/>
</dbReference>
<proteinExistence type="inferred from homology"/>
<dbReference type="Gene3D" id="3.40.640.10">
    <property type="entry name" value="Type I PLP-dependent aspartate aminotransferase-like (Major domain)"/>
    <property type="match status" value="1"/>
</dbReference>
<dbReference type="InterPro" id="IPR004838">
    <property type="entry name" value="NHTrfase_class1_PyrdxlP-BS"/>
</dbReference>
<keyword evidence="6" id="KW-0663">Pyridoxal phosphate</keyword>
<dbReference type="GO" id="GO:0004069">
    <property type="term" value="F:L-aspartate:2-oxoglutarate aminotransferase activity"/>
    <property type="evidence" value="ECO:0007669"/>
    <property type="project" value="UniProtKB-EC"/>
</dbReference>
<gene>
    <name evidence="9" type="ORF">HYPSUDRAFT_63230</name>
</gene>
<dbReference type="InterPro" id="IPR015424">
    <property type="entry name" value="PyrdxlP-dep_Trfase"/>
</dbReference>
<dbReference type="PANTHER" id="PTHR11879:SF55">
    <property type="entry name" value="GLUTAMATE OXALOACETATE TRANSAMINASE 1, ISOFORM B"/>
    <property type="match status" value="1"/>
</dbReference>
<dbReference type="OMA" id="GTWTHIT"/>
<dbReference type="STRING" id="945553.A0A0D2P9E5"/>
<dbReference type="FunFam" id="3.90.1150.10:FF:000001">
    <property type="entry name" value="Aspartate aminotransferase"/>
    <property type="match status" value="1"/>
</dbReference>
<evidence type="ECO:0000313" key="10">
    <source>
        <dbReference type="Proteomes" id="UP000054270"/>
    </source>
</evidence>
<dbReference type="AlphaFoldDB" id="A0A0D2P9E5"/>
<dbReference type="InterPro" id="IPR015421">
    <property type="entry name" value="PyrdxlP-dep_Trfase_major"/>
</dbReference>
<evidence type="ECO:0000256" key="2">
    <source>
        <dbReference type="ARBA" id="ARBA00007441"/>
    </source>
</evidence>
<dbReference type="InterPro" id="IPR004839">
    <property type="entry name" value="Aminotransferase_I/II_large"/>
</dbReference>
<evidence type="ECO:0000256" key="4">
    <source>
        <dbReference type="ARBA" id="ARBA00022576"/>
    </source>
</evidence>
<reference evidence="10" key="1">
    <citation type="submission" date="2014-04" db="EMBL/GenBank/DDBJ databases">
        <title>Evolutionary Origins and Diversification of the Mycorrhizal Mutualists.</title>
        <authorList>
            <consortium name="DOE Joint Genome Institute"/>
            <consortium name="Mycorrhizal Genomics Consortium"/>
            <person name="Kohler A."/>
            <person name="Kuo A."/>
            <person name="Nagy L.G."/>
            <person name="Floudas D."/>
            <person name="Copeland A."/>
            <person name="Barry K.W."/>
            <person name="Cichocki N."/>
            <person name="Veneault-Fourrey C."/>
            <person name="LaButti K."/>
            <person name="Lindquist E.A."/>
            <person name="Lipzen A."/>
            <person name="Lundell T."/>
            <person name="Morin E."/>
            <person name="Murat C."/>
            <person name="Riley R."/>
            <person name="Ohm R."/>
            <person name="Sun H."/>
            <person name="Tunlid A."/>
            <person name="Henrissat B."/>
            <person name="Grigoriev I.V."/>
            <person name="Hibbett D.S."/>
            <person name="Martin F."/>
        </authorList>
    </citation>
    <scope>NUCLEOTIDE SEQUENCE [LARGE SCALE GENOMIC DNA]</scope>
    <source>
        <strain evidence="10">FD-334 SS-4</strain>
    </source>
</reference>
<dbReference type="PANTHER" id="PTHR11879">
    <property type="entry name" value="ASPARTATE AMINOTRANSFERASE"/>
    <property type="match status" value="1"/>
</dbReference>
<dbReference type="Pfam" id="PF00155">
    <property type="entry name" value="Aminotran_1_2"/>
    <property type="match status" value="1"/>
</dbReference>
<dbReference type="InterPro" id="IPR000796">
    <property type="entry name" value="Asp_trans"/>
</dbReference>
<dbReference type="GO" id="GO:0006532">
    <property type="term" value="P:aspartate biosynthetic process"/>
    <property type="evidence" value="ECO:0007669"/>
    <property type="project" value="TreeGrafter"/>
</dbReference>
<evidence type="ECO:0000256" key="3">
    <source>
        <dbReference type="ARBA" id="ARBA00011738"/>
    </source>
</evidence>
<evidence type="ECO:0000259" key="8">
    <source>
        <dbReference type="Pfam" id="PF00155"/>
    </source>
</evidence>
<keyword evidence="5 7" id="KW-0808">Transferase</keyword>
<dbReference type="NCBIfam" id="NF006719">
    <property type="entry name" value="PRK09257.1"/>
    <property type="match status" value="1"/>
</dbReference>
<dbReference type="SUPFAM" id="SSF53383">
    <property type="entry name" value="PLP-dependent transferases"/>
    <property type="match status" value="1"/>
</dbReference>
<feature type="domain" description="Aminotransferase class I/classII large" evidence="8">
    <location>
        <begin position="46"/>
        <end position="417"/>
    </location>
</feature>
<dbReference type="EMBL" id="KN817524">
    <property type="protein sequence ID" value="KJA27554.1"/>
    <property type="molecule type" value="Genomic_DNA"/>
</dbReference>